<feature type="transmembrane region" description="Helical" evidence="2">
    <location>
        <begin position="50"/>
        <end position="74"/>
    </location>
</feature>
<dbReference type="EMBL" id="DVFJ01000015">
    <property type="protein sequence ID" value="HIQ71594.1"/>
    <property type="molecule type" value="Genomic_DNA"/>
</dbReference>
<evidence type="ECO:0000256" key="2">
    <source>
        <dbReference type="SAM" id="Phobius"/>
    </source>
</evidence>
<name>A0A9D0Z9G0_9FIRM</name>
<feature type="compositionally biased region" description="Low complexity" evidence="1">
    <location>
        <begin position="217"/>
        <end position="227"/>
    </location>
</feature>
<protein>
    <submittedName>
        <fullName evidence="3">Alkaline shock response membrane anchor protein AmaP</fullName>
    </submittedName>
</protein>
<organism evidence="3 4">
    <name type="scientific">Candidatus Onthenecus intestinigallinarum</name>
    <dbReference type="NCBI Taxonomy" id="2840875"/>
    <lineage>
        <taxon>Bacteria</taxon>
        <taxon>Bacillati</taxon>
        <taxon>Bacillota</taxon>
        <taxon>Clostridia</taxon>
        <taxon>Eubacteriales</taxon>
        <taxon>Candidatus Onthenecus</taxon>
    </lineage>
</organism>
<reference evidence="3" key="2">
    <citation type="journal article" date="2021" name="PeerJ">
        <title>Extensive microbial diversity within the chicken gut microbiome revealed by metagenomics and culture.</title>
        <authorList>
            <person name="Gilroy R."/>
            <person name="Ravi A."/>
            <person name="Getino M."/>
            <person name="Pursley I."/>
            <person name="Horton D.L."/>
            <person name="Alikhan N.F."/>
            <person name="Baker D."/>
            <person name="Gharbi K."/>
            <person name="Hall N."/>
            <person name="Watson M."/>
            <person name="Adriaenssens E.M."/>
            <person name="Foster-Nyarko E."/>
            <person name="Jarju S."/>
            <person name="Secka A."/>
            <person name="Antonio M."/>
            <person name="Oren A."/>
            <person name="Chaudhuri R.R."/>
            <person name="La Ragione R."/>
            <person name="Hildebrand F."/>
            <person name="Pallen M.J."/>
        </authorList>
    </citation>
    <scope>NUCLEOTIDE SEQUENCE</scope>
    <source>
        <strain evidence="3">ChiSxjej2B14-6234</strain>
    </source>
</reference>
<keyword evidence="2" id="KW-0812">Transmembrane</keyword>
<dbReference type="NCBIfam" id="NF033218">
    <property type="entry name" value="anchor_AmaP"/>
    <property type="match status" value="1"/>
</dbReference>
<feature type="region of interest" description="Disordered" evidence="1">
    <location>
        <begin position="179"/>
        <end position="278"/>
    </location>
</feature>
<accession>A0A9D0Z9G0</accession>
<evidence type="ECO:0000313" key="3">
    <source>
        <dbReference type="EMBL" id="HIQ71594.1"/>
    </source>
</evidence>
<keyword evidence="2" id="KW-0472">Membrane</keyword>
<keyword evidence="2" id="KW-1133">Transmembrane helix</keyword>
<evidence type="ECO:0000313" key="4">
    <source>
        <dbReference type="Proteomes" id="UP000886887"/>
    </source>
</evidence>
<evidence type="ECO:0000256" key="1">
    <source>
        <dbReference type="SAM" id="MobiDB-lite"/>
    </source>
</evidence>
<sequence>MKHPFLDRLLIVVAALLFLCAAVALGALGIRTDTAQALNGALEWFQGGIWQRIAACAIALVVAAFAVALLWIVLPGGRGQRRNFAVQKNENGTVKISVKALEALVAKCLAQHAELKIVSSTLRSDGDAVQVDVHVTLAADISIPLAVAALQKQIKQYLEACSGVDVREVRVIVDNTTDAQESNASPYAIPARLQTAPAFPRSTEPTLEPLPKKEPEAPVQAPQPAQEEATEQEPERASQASDDAAHSEEPAPGAEDDGGVHNEKDGATSADEGYPWKS</sequence>
<comment type="caution">
    <text evidence="3">The sequence shown here is derived from an EMBL/GenBank/DDBJ whole genome shotgun (WGS) entry which is preliminary data.</text>
</comment>
<dbReference type="Proteomes" id="UP000886887">
    <property type="component" value="Unassembled WGS sequence"/>
</dbReference>
<gene>
    <name evidence="3" type="primary">amaP</name>
    <name evidence="3" type="ORF">IAB73_05225</name>
</gene>
<dbReference type="AlphaFoldDB" id="A0A9D0Z9G0"/>
<reference evidence="3" key="1">
    <citation type="submission" date="2020-10" db="EMBL/GenBank/DDBJ databases">
        <authorList>
            <person name="Gilroy R."/>
        </authorList>
    </citation>
    <scope>NUCLEOTIDE SEQUENCE</scope>
    <source>
        <strain evidence="3">ChiSxjej2B14-6234</strain>
    </source>
</reference>
<proteinExistence type="predicted"/>